<evidence type="ECO:0000313" key="2">
    <source>
        <dbReference type="Proteomes" id="UP001164929"/>
    </source>
</evidence>
<sequence length="109" mass="12069">MVLISRLRKGRGDGSTVWRTWVCEGAVWVEGKLREKMHSRCEDLLRSVCAHRHLAPSSRCVDSGMAAAVDRNEYFDGVQAVQLLCPGVSSDRQPHASSLVLHASPLTLR</sequence>
<organism evidence="1 2">
    <name type="scientific">Populus alba x Populus x berolinensis</name>
    <dbReference type="NCBI Taxonomy" id="444605"/>
    <lineage>
        <taxon>Eukaryota</taxon>
        <taxon>Viridiplantae</taxon>
        <taxon>Streptophyta</taxon>
        <taxon>Embryophyta</taxon>
        <taxon>Tracheophyta</taxon>
        <taxon>Spermatophyta</taxon>
        <taxon>Magnoliopsida</taxon>
        <taxon>eudicotyledons</taxon>
        <taxon>Gunneridae</taxon>
        <taxon>Pentapetalae</taxon>
        <taxon>rosids</taxon>
        <taxon>fabids</taxon>
        <taxon>Malpighiales</taxon>
        <taxon>Salicaceae</taxon>
        <taxon>Saliceae</taxon>
        <taxon>Populus</taxon>
    </lineage>
</organism>
<protein>
    <submittedName>
        <fullName evidence="1">Uncharacterized protein</fullName>
    </submittedName>
</protein>
<reference evidence="1" key="1">
    <citation type="journal article" date="2023" name="Mol. Ecol. Resour.">
        <title>Chromosome-level genome assembly of a triploid poplar Populus alba 'Berolinensis'.</title>
        <authorList>
            <person name="Chen S."/>
            <person name="Yu Y."/>
            <person name="Wang X."/>
            <person name="Wang S."/>
            <person name="Zhang T."/>
            <person name="Zhou Y."/>
            <person name="He R."/>
            <person name="Meng N."/>
            <person name="Wang Y."/>
            <person name="Liu W."/>
            <person name="Liu Z."/>
            <person name="Liu J."/>
            <person name="Guo Q."/>
            <person name="Huang H."/>
            <person name="Sederoff R.R."/>
            <person name="Wang G."/>
            <person name="Qu G."/>
            <person name="Chen S."/>
        </authorList>
    </citation>
    <scope>NUCLEOTIDE SEQUENCE</scope>
    <source>
        <strain evidence="1">SC-2020</strain>
    </source>
</reference>
<dbReference type="Proteomes" id="UP001164929">
    <property type="component" value="Chromosome 6"/>
</dbReference>
<keyword evidence="2" id="KW-1185">Reference proteome</keyword>
<name>A0AAD6QRY9_9ROSI</name>
<accession>A0AAD6QRY9</accession>
<gene>
    <name evidence="1" type="ORF">NC653_018125</name>
</gene>
<evidence type="ECO:0000313" key="1">
    <source>
        <dbReference type="EMBL" id="KAJ6995558.1"/>
    </source>
</evidence>
<dbReference type="AlphaFoldDB" id="A0AAD6QRY9"/>
<proteinExistence type="predicted"/>
<dbReference type="EMBL" id="JAQIZT010000006">
    <property type="protein sequence ID" value="KAJ6995558.1"/>
    <property type="molecule type" value="Genomic_DNA"/>
</dbReference>
<comment type="caution">
    <text evidence="1">The sequence shown here is derived from an EMBL/GenBank/DDBJ whole genome shotgun (WGS) entry which is preliminary data.</text>
</comment>